<name>A0ABR4SWP6_9ACTN</name>
<dbReference type="EMBL" id="JJMG01000198">
    <property type="protein sequence ID" value="KEG39196.1"/>
    <property type="molecule type" value="Genomic_DNA"/>
</dbReference>
<dbReference type="Proteomes" id="UP000027632">
    <property type="component" value="Unassembled WGS sequence"/>
</dbReference>
<accession>A0ABR4SWP6</accession>
<sequence length="128" mass="13016">MTRAQAARASWSANSETPPHPWTRTVTPGPTPSSAEYAVTVAQGRVAAVEMLGLGHQPLFVDGDVFGQPPVEVGVVVLAGCALGVPPNQRGLKEFTTRSPALNRVAPGPVASMTPAASDSGTRSAGTG</sequence>
<protein>
    <submittedName>
        <fullName evidence="2">Uncharacterized protein</fullName>
    </submittedName>
</protein>
<organism evidence="2 3">
    <name type="scientific">Streptomyces griseorubens</name>
    <dbReference type="NCBI Taxonomy" id="66897"/>
    <lineage>
        <taxon>Bacteria</taxon>
        <taxon>Bacillati</taxon>
        <taxon>Actinomycetota</taxon>
        <taxon>Actinomycetes</taxon>
        <taxon>Kitasatosporales</taxon>
        <taxon>Streptomycetaceae</taxon>
        <taxon>Streptomyces</taxon>
        <taxon>Streptomyces althioticus group</taxon>
    </lineage>
</organism>
<feature type="region of interest" description="Disordered" evidence="1">
    <location>
        <begin position="95"/>
        <end position="128"/>
    </location>
</feature>
<keyword evidence="3" id="KW-1185">Reference proteome</keyword>
<evidence type="ECO:0000313" key="2">
    <source>
        <dbReference type="EMBL" id="KEG39196.1"/>
    </source>
</evidence>
<feature type="region of interest" description="Disordered" evidence="1">
    <location>
        <begin position="1"/>
        <end position="32"/>
    </location>
</feature>
<comment type="caution">
    <text evidence="2">The sequence shown here is derived from an EMBL/GenBank/DDBJ whole genome shotgun (WGS) entry which is preliminary data.</text>
</comment>
<evidence type="ECO:0000313" key="3">
    <source>
        <dbReference type="Proteomes" id="UP000027632"/>
    </source>
</evidence>
<proteinExistence type="predicted"/>
<reference evidence="2 3" key="1">
    <citation type="submission" date="2014-04" db="EMBL/GenBank/DDBJ databases">
        <title>Draft genome sequence of the novel Streptomyces griseorubens JSD-1 playing a role in carbon and nitrogen cycle.</title>
        <authorList>
            <consortium name="Shanghai Jiao Tong University"/>
            <person name="Feng H."/>
            <person name="Sun Y."/>
            <person name="Zhi Y."/>
            <person name="Mao L."/>
            <person name="Luo Y."/>
            <person name="Wei X."/>
            <person name="Zhou P."/>
        </authorList>
    </citation>
    <scope>NUCLEOTIDE SEQUENCE [LARGE SCALE GENOMIC DNA]</scope>
    <source>
        <strain evidence="2 3">JSD-1</strain>
    </source>
</reference>
<gene>
    <name evidence="2" type="ORF">DJ64_16560</name>
</gene>
<feature type="compositionally biased region" description="Polar residues" evidence="1">
    <location>
        <begin position="115"/>
        <end position="128"/>
    </location>
</feature>
<evidence type="ECO:0000256" key="1">
    <source>
        <dbReference type="SAM" id="MobiDB-lite"/>
    </source>
</evidence>